<keyword evidence="9" id="KW-0139">CF(1)</keyword>
<dbReference type="Proteomes" id="UP000028725">
    <property type="component" value="Unassembled WGS sequence"/>
</dbReference>
<dbReference type="PANTHER" id="PTHR15184:SF71">
    <property type="entry name" value="ATP SYNTHASE SUBUNIT BETA, MITOCHONDRIAL"/>
    <property type="match status" value="1"/>
</dbReference>
<proteinExistence type="inferred from homology"/>
<evidence type="ECO:0000259" key="11">
    <source>
        <dbReference type="Pfam" id="PF00006"/>
    </source>
</evidence>
<organism evidence="12 13">
    <name type="scientific">Hyalangium minutum</name>
    <dbReference type="NCBI Taxonomy" id="394096"/>
    <lineage>
        <taxon>Bacteria</taxon>
        <taxon>Pseudomonadati</taxon>
        <taxon>Myxococcota</taxon>
        <taxon>Myxococcia</taxon>
        <taxon>Myxococcales</taxon>
        <taxon>Cystobacterineae</taxon>
        <taxon>Archangiaceae</taxon>
        <taxon>Hyalangium</taxon>
    </lineage>
</organism>
<comment type="subcellular location">
    <subcellularLocation>
        <location evidence="1">Membrane</location>
    </subcellularLocation>
</comment>
<keyword evidence="10" id="KW-0066">ATP synthesis</keyword>
<keyword evidence="7" id="KW-0406">Ion transport</keyword>
<sequence length="146" mass="15545">MPVGSELLGRVIDLHGRVLDGGLPLQGLQRASLYRAPPRASQLQRAGQLYPTGIKAIALFSPFTHGGRAAVFGGAGVGKTIILTEFIRNAVEHLRGVAVFAGIGERSREGLELWEEMKRREVLGQTAMVFGHGAARCDPPSCTGEA</sequence>
<dbReference type="GO" id="GO:0045259">
    <property type="term" value="C:proton-transporting ATP synthase complex"/>
    <property type="evidence" value="ECO:0007669"/>
    <property type="project" value="UniProtKB-KW"/>
</dbReference>
<keyword evidence="5" id="KW-0067">ATP-binding</keyword>
<evidence type="ECO:0000256" key="1">
    <source>
        <dbReference type="ARBA" id="ARBA00004370"/>
    </source>
</evidence>
<evidence type="ECO:0000256" key="2">
    <source>
        <dbReference type="ARBA" id="ARBA00008936"/>
    </source>
</evidence>
<accession>A0A085WHB1</accession>
<dbReference type="GO" id="GO:0006754">
    <property type="term" value="P:ATP biosynthetic process"/>
    <property type="evidence" value="ECO:0007669"/>
    <property type="project" value="UniProtKB-KW"/>
</dbReference>
<dbReference type="InterPro" id="IPR000194">
    <property type="entry name" value="ATPase_F1/V1/A1_a/bsu_nucl-bd"/>
</dbReference>
<name>A0A085WHB1_9BACT</name>
<evidence type="ECO:0000313" key="13">
    <source>
        <dbReference type="Proteomes" id="UP000028725"/>
    </source>
</evidence>
<dbReference type="SUPFAM" id="SSF52540">
    <property type="entry name" value="P-loop containing nucleoside triphosphate hydrolases"/>
    <property type="match status" value="1"/>
</dbReference>
<protein>
    <submittedName>
        <fullName evidence="12">ATP synthase beta chain</fullName>
    </submittedName>
</protein>
<dbReference type="InterPro" id="IPR050053">
    <property type="entry name" value="ATPase_alpha/beta_chains"/>
</dbReference>
<evidence type="ECO:0000256" key="4">
    <source>
        <dbReference type="ARBA" id="ARBA00022741"/>
    </source>
</evidence>
<evidence type="ECO:0000256" key="8">
    <source>
        <dbReference type="ARBA" id="ARBA00023136"/>
    </source>
</evidence>
<dbReference type="Gene3D" id="3.40.50.12240">
    <property type="match status" value="1"/>
</dbReference>
<keyword evidence="6" id="KW-1278">Translocase</keyword>
<evidence type="ECO:0000256" key="10">
    <source>
        <dbReference type="ARBA" id="ARBA00023310"/>
    </source>
</evidence>
<evidence type="ECO:0000313" key="12">
    <source>
        <dbReference type="EMBL" id="KFE67074.1"/>
    </source>
</evidence>
<keyword evidence="4" id="KW-0547">Nucleotide-binding</keyword>
<evidence type="ECO:0000256" key="7">
    <source>
        <dbReference type="ARBA" id="ARBA00023065"/>
    </source>
</evidence>
<dbReference type="EMBL" id="JMCB01000008">
    <property type="protein sequence ID" value="KFE67074.1"/>
    <property type="molecule type" value="Genomic_DNA"/>
</dbReference>
<comment type="caution">
    <text evidence="12">The sequence shown here is derived from an EMBL/GenBank/DDBJ whole genome shotgun (WGS) entry which is preliminary data.</text>
</comment>
<feature type="domain" description="ATPase F1/V1/A1 complex alpha/beta subunit nucleotide-binding" evidence="11">
    <location>
        <begin position="53"/>
        <end position="132"/>
    </location>
</feature>
<dbReference type="AlphaFoldDB" id="A0A085WHB1"/>
<reference evidence="12 13" key="1">
    <citation type="submission" date="2014-04" db="EMBL/GenBank/DDBJ databases">
        <title>Genome assembly of Hyalangium minutum DSM 14724.</title>
        <authorList>
            <person name="Sharma G."/>
            <person name="Subramanian S."/>
        </authorList>
    </citation>
    <scope>NUCLEOTIDE SEQUENCE [LARGE SCALE GENOMIC DNA]</scope>
    <source>
        <strain evidence="12 13">DSM 14724</strain>
    </source>
</reference>
<dbReference type="InterPro" id="IPR027417">
    <property type="entry name" value="P-loop_NTPase"/>
</dbReference>
<keyword evidence="3" id="KW-0813">Transport</keyword>
<evidence type="ECO:0000256" key="5">
    <source>
        <dbReference type="ARBA" id="ARBA00022840"/>
    </source>
</evidence>
<dbReference type="PANTHER" id="PTHR15184">
    <property type="entry name" value="ATP SYNTHASE"/>
    <property type="match status" value="1"/>
</dbReference>
<gene>
    <name evidence="12" type="ORF">DB31_8427</name>
</gene>
<dbReference type="GO" id="GO:0006811">
    <property type="term" value="P:monoatomic ion transport"/>
    <property type="evidence" value="ECO:0007669"/>
    <property type="project" value="UniProtKB-KW"/>
</dbReference>
<dbReference type="GO" id="GO:0005524">
    <property type="term" value="F:ATP binding"/>
    <property type="evidence" value="ECO:0007669"/>
    <property type="project" value="UniProtKB-KW"/>
</dbReference>
<evidence type="ECO:0000256" key="9">
    <source>
        <dbReference type="ARBA" id="ARBA00023196"/>
    </source>
</evidence>
<keyword evidence="13" id="KW-1185">Reference proteome</keyword>
<keyword evidence="8" id="KW-0472">Membrane</keyword>
<comment type="similarity">
    <text evidence="2">Belongs to the ATPase alpha/beta chains family.</text>
</comment>
<dbReference type="STRING" id="394096.DB31_8427"/>
<evidence type="ECO:0000256" key="6">
    <source>
        <dbReference type="ARBA" id="ARBA00022967"/>
    </source>
</evidence>
<dbReference type="Pfam" id="PF00006">
    <property type="entry name" value="ATP-synt_ab"/>
    <property type="match status" value="1"/>
</dbReference>
<evidence type="ECO:0000256" key="3">
    <source>
        <dbReference type="ARBA" id="ARBA00022448"/>
    </source>
</evidence>